<dbReference type="InParanoid" id="D8QNR3"/>
<dbReference type="Gramene" id="EFJ38802">
    <property type="protein sequence ID" value="EFJ38802"/>
    <property type="gene ID" value="SELMODRAFT_403004"/>
</dbReference>
<organism evidence="2">
    <name type="scientific">Selaginella moellendorffii</name>
    <name type="common">Spikemoss</name>
    <dbReference type="NCBI Taxonomy" id="88036"/>
    <lineage>
        <taxon>Eukaryota</taxon>
        <taxon>Viridiplantae</taxon>
        <taxon>Streptophyta</taxon>
        <taxon>Embryophyta</taxon>
        <taxon>Tracheophyta</taxon>
        <taxon>Lycopodiopsida</taxon>
        <taxon>Selaginellales</taxon>
        <taxon>Selaginellaceae</taxon>
        <taxon>Selaginella</taxon>
    </lineage>
</organism>
<dbReference type="HOGENOM" id="CLU_084609_0_0_1"/>
<dbReference type="Proteomes" id="UP000001514">
    <property type="component" value="Unassembled WGS sequence"/>
</dbReference>
<evidence type="ECO:0000313" key="2">
    <source>
        <dbReference type="Proteomes" id="UP000001514"/>
    </source>
</evidence>
<gene>
    <name evidence="1" type="ORF">SELMODRAFT_403004</name>
</gene>
<name>D8QNR3_SELML</name>
<reference evidence="1 2" key="1">
    <citation type="journal article" date="2011" name="Science">
        <title>The Selaginella genome identifies genetic changes associated with the evolution of vascular plants.</title>
        <authorList>
            <person name="Banks J.A."/>
            <person name="Nishiyama T."/>
            <person name="Hasebe M."/>
            <person name="Bowman J.L."/>
            <person name="Gribskov M."/>
            <person name="dePamphilis C."/>
            <person name="Albert V.A."/>
            <person name="Aono N."/>
            <person name="Aoyama T."/>
            <person name="Ambrose B.A."/>
            <person name="Ashton N.W."/>
            <person name="Axtell M.J."/>
            <person name="Barker E."/>
            <person name="Barker M.S."/>
            <person name="Bennetzen J.L."/>
            <person name="Bonawitz N.D."/>
            <person name="Chapple C."/>
            <person name="Cheng C."/>
            <person name="Correa L.G."/>
            <person name="Dacre M."/>
            <person name="DeBarry J."/>
            <person name="Dreyer I."/>
            <person name="Elias M."/>
            <person name="Engstrom E.M."/>
            <person name="Estelle M."/>
            <person name="Feng L."/>
            <person name="Finet C."/>
            <person name="Floyd S.K."/>
            <person name="Frommer W.B."/>
            <person name="Fujita T."/>
            <person name="Gramzow L."/>
            <person name="Gutensohn M."/>
            <person name="Harholt J."/>
            <person name="Hattori M."/>
            <person name="Heyl A."/>
            <person name="Hirai T."/>
            <person name="Hiwatashi Y."/>
            <person name="Ishikawa M."/>
            <person name="Iwata M."/>
            <person name="Karol K.G."/>
            <person name="Koehler B."/>
            <person name="Kolukisaoglu U."/>
            <person name="Kubo M."/>
            <person name="Kurata T."/>
            <person name="Lalonde S."/>
            <person name="Li K."/>
            <person name="Li Y."/>
            <person name="Litt A."/>
            <person name="Lyons E."/>
            <person name="Manning G."/>
            <person name="Maruyama T."/>
            <person name="Michael T.P."/>
            <person name="Mikami K."/>
            <person name="Miyazaki S."/>
            <person name="Morinaga S."/>
            <person name="Murata T."/>
            <person name="Mueller-Roeber B."/>
            <person name="Nelson D.R."/>
            <person name="Obara M."/>
            <person name="Oguri Y."/>
            <person name="Olmstead R.G."/>
            <person name="Onodera N."/>
            <person name="Petersen B.L."/>
            <person name="Pils B."/>
            <person name="Prigge M."/>
            <person name="Rensing S.A."/>
            <person name="Riano-Pachon D.M."/>
            <person name="Roberts A.W."/>
            <person name="Sato Y."/>
            <person name="Scheller H.V."/>
            <person name="Schulz B."/>
            <person name="Schulz C."/>
            <person name="Shakirov E.V."/>
            <person name="Shibagaki N."/>
            <person name="Shinohara N."/>
            <person name="Shippen D.E."/>
            <person name="Soerensen I."/>
            <person name="Sotooka R."/>
            <person name="Sugimoto N."/>
            <person name="Sugita M."/>
            <person name="Sumikawa N."/>
            <person name="Tanurdzic M."/>
            <person name="Theissen G."/>
            <person name="Ulvskov P."/>
            <person name="Wakazuki S."/>
            <person name="Weng J.K."/>
            <person name="Willats W.W."/>
            <person name="Wipf D."/>
            <person name="Wolf P.G."/>
            <person name="Yang L."/>
            <person name="Zimmer A.D."/>
            <person name="Zhu Q."/>
            <person name="Mitros T."/>
            <person name="Hellsten U."/>
            <person name="Loque D."/>
            <person name="Otillar R."/>
            <person name="Salamov A."/>
            <person name="Schmutz J."/>
            <person name="Shapiro H."/>
            <person name="Lindquist E."/>
            <person name="Lucas S."/>
            <person name="Rokhsar D."/>
            <person name="Grigoriev I.V."/>
        </authorList>
    </citation>
    <scope>NUCLEOTIDE SEQUENCE [LARGE SCALE GENOMIC DNA]</scope>
</reference>
<dbReference type="KEGG" id="smo:SELMODRAFT_403004"/>
<proteinExistence type="predicted"/>
<dbReference type="EMBL" id="GL377565">
    <property type="protein sequence ID" value="EFJ38802.1"/>
    <property type="molecule type" value="Genomic_DNA"/>
</dbReference>
<evidence type="ECO:0000313" key="1">
    <source>
        <dbReference type="EMBL" id="EFJ38802.1"/>
    </source>
</evidence>
<accession>D8QNR3</accession>
<dbReference type="AlphaFoldDB" id="D8QNR3"/>
<sequence>MSEAQEIQMGEDEKWEEALKSLNDKAKERKWNRDTKINQRFYPNDKQFHRNEDVASGLAVVIAEKLSSKRVRKRNELPKKNEIQRIYTTKTNGITQYTFTTLHYGFGVPIKTCCRMNRNMSEKLLERLTDLHQKINPREWHPIRLEGIAMQIDPNHAEVIFDYNPFKDAMELLEIALKGKLM</sequence>
<keyword evidence="2" id="KW-1185">Reference proteome</keyword>
<protein>
    <submittedName>
        <fullName evidence="1">Uncharacterized protein</fullName>
    </submittedName>
</protein>